<dbReference type="GO" id="GO:0005737">
    <property type="term" value="C:cytoplasm"/>
    <property type="evidence" value="ECO:0007669"/>
    <property type="project" value="TreeGrafter"/>
</dbReference>
<dbReference type="PANTHER" id="PTHR14388:SF6">
    <property type="entry name" value="SH2 DOMAIN-CONTAINING PROTEIN 7"/>
    <property type="match status" value="1"/>
</dbReference>
<dbReference type="PANTHER" id="PTHR14388">
    <property type="entry name" value="T CELL-SPECIFIC ADAPTER PROTEIN TSAD"/>
    <property type="match status" value="1"/>
</dbReference>
<dbReference type="Gene3D" id="3.30.505.10">
    <property type="entry name" value="SH2 domain"/>
    <property type="match status" value="1"/>
</dbReference>
<proteinExistence type="predicted"/>
<sequence length="305" mass="33489">MRAEDGGQRELVHRWFTETQAPLFLRDGTFPDWFKGFAARRETEDLLSDKAPGCFLIRLSDRAIGYILSYKGSDRCRHFVITQNPAGQFVIAGDSQPHGSLGELIEHYRLSPIQPFGEHLTSSWSEVSAGDADELYDVVNYRAKETPGLSVRALRTLWDQKHDLHGNHGAVEQSDAAAAAVGPPALPTKLKSRRLTGTVSLSQDVPSVQKRGLLPGLSLRGSLPDTTPQTQTDPGGSEGIRKNMSPMASPDGDSFFWLYSEIRSTSLPTLRHGSVEEEEDTLPPPAPKPHTTAPLKKTTCLTYSV</sequence>
<feature type="compositionally biased region" description="Low complexity" evidence="3">
    <location>
        <begin position="211"/>
        <end position="234"/>
    </location>
</feature>
<name>G3PZ20_GASAC</name>
<dbReference type="InterPro" id="IPR036860">
    <property type="entry name" value="SH2_dom_sf"/>
</dbReference>
<dbReference type="OMA" id="ARCIISG"/>
<dbReference type="Ensembl" id="ENSGACT00000022903.1">
    <property type="protein sequence ID" value="ENSGACP00000022860.1"/>
    <property type="gene ID" value="ENSGACG00000017310.1"/>
</dbReference>
<evidence type="ECO:0000256" key="3">
    <source>
        <dbReference type="SAM" id="MobiDB-lite"/>
    </source>
</evidence>
<dbReference type="Pfam" id="PF00017">
    <property type="entry name" value="SH2"/>
    <property type="match status" value="1"/>
</dbReference>
<feature type="compositionally biased region" description="Low complexity" evidence="3">
    <location>
        <begin position="289"/>
        <end position="299"/>
    </location>
</feature>
<dbReference type="SUPFAM" id="SSF55550">
    <property type="entry name" value="SH2 domain"/>
    <property type="match status" value="1"/>
</dbReference>
<dbReference type="eggNOG" id="ENOG502QUGN">
    <property type="taxonomic scope" value="Eukaryota"/>
</dbReference>
<dbReference type="InterPro" id="IPR000980">
    <property type="entry name" value="SH2"/>
</dbReference>
<dbReference type="PROSITE" id="PS50001">
    <property type="entry name" value="SH2"/>
    <property type="match status" value="1"/>
</dbReference>
<evidence type="ECO:0000313" key="5">
    <source>
        <dbReference type="Ensembl" id="ENSGACP00000022860.1"/>
    </source>
</evidence>
<evidence type="ECO:0000259" key="4">
    <source>
        <dbReference type="PROSITE" id="PS50001"/>
    </source>
</evidence>
<dbReference type="STRING" id="69293.ENSGACP00000022860"/>
<dbReference type="InParanoid" id="G3PZ20"/>
<protein>
    <submittedName>
        <fullName evidence="5">Si:ch211-112g6.4</fullName>
    </submittedName>
</protein>
<evidence type="ECO:0000256" key="1">
    <source>
        <dbReference type="ARBA" id="ARBA00022999"/>
    </source>
</evidence>
<feature type="region of interest" description="Disordered" evidence="3">
    <location>
        <begin position="269"/>
        <end position="305"/>
    </location>
</feature>
<reference evidence="5" key="2">
    <citation type="submission" date="2024-04" db="UniProtKB">
        <authorList>
            <consortium name="Ensembl"/>
        </authorList>
    </citation>
    <scope>IDENTIFICATION</scope>
</reference>
<dbReference type="SMART" id="SM00252">
    <property type="entry name" value="SH2"/>
    <property type="match status" value="1"/>
</dbReference>
<feature type="region of interest" description="Disordered" evidence="3">
    <location>
        <begin position="201"/>
        <end position="247"/>
    </location>
</feature>
<dbReference type="AlphaFoldDB" id="G3PZ20"/>
<reference evidence="5" key="1">
    <citation type="submission" date="2006-01" db="EMBL/GenBank/DDBJ databases">
        <authorList>
            <person name="Lindblad-Toh K."/>
            <person name="Mauceli E."/>
            <person name="Grabherr M."/>
            <person name="Chang J.L."/>
            <person name="Lander E.S."/>
        </authorList>
    </citation>
    <scope>NUCLEOTIDE SEQUENCE [LARGE SCALE GENOMIC DNA]</scope>
</reference>
<accession>G3PZ20</accession>
<evidence type="ECO:0000256" key="2">
    <source>
        <dbReference type="PROSITE-ProRule" id="PRU00191"/>
    </source>
</evidence>
<feature type="domain" description="SH2" evidence="4">
    <location>
        <begin position="33"/>
        <end position="109"/>
    </location>
</feature>
<organism evidence="5">
    <name type="scientific">Gasterosteus aculeatus</name>
    <name type="common">Three-spined stickleback</name>
    <dbReference type="NCBI Taxonomy" id="69293"/>
    <lineage>
        <taxon>Eukaryota</taxon>
        <taxon>Metazoa</taxon>
        <taxon>Chordata</taxon>
        <taxon>Craniata</taxon>
        <taxon>Vertebrata</taxon>
        <taxon>Euteleostomi</taxon>
        <taxon>Actinopterygii</taxon>
        <taxon>Neopterygii</taxon>
        <taxon>Teleostei</taxon>
        <taxon>Neoteleostei</taxon>
        <taxon>Acanthomorphata</taxon>
        <taxon>Eupercaria</taxon>
        <taxon>Perciformes</taxon>
        <taxon>Cottioidei</taxon>
        <taxon>Gasterosteales</taxon>
        <taxon>Gasterosteidae</taxon>
        <taxon>Gasterosteus</taxon>
    </lineage>
</organism>
<keyword evidence="1 2" id="KW-0727">SH2 domain</keyword>
<dbReference type="Bgee" id="ENSGACG00000017310">
    <property type="expression patterns" value="Expressed in pharyngeal gill and 4 other cell types or tissues"/>
</dbReference>